<evidence type="ECO:0000313" key="2">
    <source>
        <dbReference type="EMBL" id="GAA1990505.1"/>
    </source>
</evidence>
<protein>
    <recommendedName>
        <fullName evidence="1">KANL3/Tex30 alpha/beta hydrolase-like domain-containing protein</fullName>
    </recommendedName>
</protein>
<dbReference type="SUPFAM" id="SSF53474">
    <property type="entry name" value="alpha/beta-Hydrolases"/>
    <property type="match status" value="1"/>
</dbReference>
<dbReference type="Gene3D" id="3.40.50.1820">
    <property type="entry name" value="alpha/beta hydrolase"/>
    <property type="match status" value="1"/>
</dbReference>
<feature type="domain" description="KANL3/Tex30 alpha/beta hydrolase-like" evidence="1">
    <location>
        <begin position="47"/>
        <end position="195"/>
    </location>
</feature>
<name>A0ABP5E856_9ACTN</name>
<dbReference type="Proteomes" id="UP001501585">
    <property type="component" value="Unassembled WGS sequence"/>
</dbReference>
<dbReference type="InterPro" id="IPR029058">
    <property type="entry name" value="AB_hydrolase_fold"/>
</dbReference>
<dbReference type="InterPro" id="IPR026555">
    <property type="entry name" value="NSL3/Tex30"/>
</dbReference>
<accession>A0ABP5E856</accession>
<sequence length="225" mass="23384">MEIATPRGPARVDLDHPDGRPRYLLVITTPRGPARVDLDHPDGRPRYLLVITHGAGGGVDAPDIDAVCGAALKEGAAVARVTQSYRVAGRKMPGAKTEPQDEAWRAVVEALTARPEFADVPLVLSGRSNGARVACRTAAGLGAAAVVALAFPLHPPGKPERSRAAELRAAGVPTLVVNGDRDPFGVPDAADATTLAVRPGERHDLAKDPGAVAGVVVEWVARHVA</sequence>
<dbReference type="PANTHER" id="PTHR13136">
    <property type="entry name" value="TESTIS DEVELOPMENT PROTEIN PRTD"/>
    <property type="match status" value="1"/>
</dbReference>
<evidence type="ECO:0000313" key="3">
    <source>
        <dbReference type="Proteomes" id="UP001501585"/>
    </source>
</evidence>
<dbReference type="RefSeq" id="WP_344161166.1">
    <property type="nucleotide sequence ID" value="NZ_BAAAPC010000005.1"/>
</dbReference>
<comment type="caution">
    <text evidence="2">The sequence shown here is derived from an EMBL/GenBank/DDBJ whole genome shotgun (WGS) entry which is preliminary data.</text>
</comment>
<gene>
    <name evidence="2" type="ORF">GCM10009799_15540</name>
</gene>
<dbReference type="InterPro" id="IPR046879">
    <property type="entry name" value="KANL3/Tex30_Abhydrolase"/>
</dbReference>
<dbReference type="PANTHER" id="PTHR13136:SF11">
    <property type="entry name" value="TESTIS-EXPRESSED PROTEIN 30"/>
    <property type="match status" value="1"/>
</dbReference>
<evidence type="ECO:0000259" key="1">
    <source>
        <dbReference type="Pfam" id="PF20408"/>
    </source>
</evidence>
<keyword evidence="3" id="KW-1185">Reference proteome</keyword>
<dbReference type="EMBL" id="BAAAPC010000005">
    <property type="protein sequence ID" value="GAA1990505.1"/>
    <property type="molecule type" value="Genomic_DNA"/>
</dbReference>
<organism evidence="2 3">
    <name type="scientific">Nocardiopsis rhodophaea</name>
    <dbReference type="NCBI Taxonomy" id="280238"/>
    <lineage>
        <taxon>Bacteria</taxon>
        <taxon>Bacillati</taxon>
        <taxon>Actinomycetota</taxon>
        <taxon>Actinomycetes</taxon>
        <taxon>Streptosporangiales</taxon>
        <taxon>Nocardiopsidaceae</taxon>
        <taxon>Nocardiopsis</taxon>
    </lineage>
</organism>
<reference evidence="3" key="1">
    <citation type="journal article" date="2019" name="Int. J. Syst. Evol. Microbiol.">
        <title>The Global Catalogue of Microorganisms (GCM) 10K type strain sequencing project: providing services to taxonomists for standard genome sequencing and annotation.</title>
        <authorList>
            <consortium name="The Broad Institute Genomics Platform"/>
            <consortium name="The Broad Institute Genome Sequencing Center for Infectious Disease"/>
            <person name="Wu L."/>
            <person name="Ma J."/>
        </authorList>
    </citation>
    <scope>NUCLEOTIDE SEQUENCE [LARGE SCALE GENOMIC DNA]</scope>
    <source>
        <strain evidence="3">JCM 15313</strain>
    </source>
</reference>
<dbReference type="Pfam" id="PF20408">
    <property type="entry name" value="Abhydrolase_11"/>
    <property type="match status" value="1"/>
</dbReference>
<proteinExistence type="predicted"/>